<reference evidence="1 2" key="1">
    <citation type="submission" date="2016-03" db="EMBL/GenBank/DDBJ databases">
        <title>Genome sequence of Variovorax paradoxus KB5.</title>
        <authorList>
            <person name="Jeong H."/>
            <person name="Hong C.E."/>
            <person name="Jo S.H."/>
            <person name="Park J.M."/>
        </authorList>
    </citation>
    <scope>NUCLEOTIDE SEQUENCE [LARGE SCALE GENOMIC DNA]</scope>
    <source>
        <strain evidence="1 2">KB5</strain>
    </source>
</reference>
<evidence type="ECO:0000313" key="2">
    <source>
        <dbReference type="Proteomes" id="UP000077852"/>
    </source>
</evidence>
<name>A0AA91IBG8_VARPD</name>
<proteinExistence type="predicted"/>
<sequence>MQKQTIHSATITLKLPLDLSLRDEIAALRAAGIPVDSLGNAQFGFLFIRTGGNSQNRKNTFRWFASSIQ</sequence>
<accession>A0AA91IBG8</accession>
<gene>
    <name evidence="1" type="ORF">A3K87_14640</name>
</gene>
<dbReference type="RefSeq" id="WP_081267737.1">
    <property type="nucleotide sequence ID" value="NZ_LVHG01000037.1"/>
</dbReference>
<dbReference type="Proteomes" id="UP000077852">
    <property type="component" value="Unassembled WGS sequence"/>
</dbReference>
<evidence type="ECO:0000313" key="1">
    <source>
        <dbReference type="EMBL" id="OAK64610.1"/>
    </source>
</evidence>
<dbReference type="EMBL" id="LVHG01000037">
    <property type="protein sequence ID" value="OAK64610.1"/>
    <property type="molecule type" value="Genomic_DNA"/>
</dbReference>
<organism evidence="1 2">
    <name type="scientific">Variovorax paradoxus</name>
    <dbReference type="NCBI Taxonomy" id="34073"/>
    <lineage>
        <taxon>Bacteria</taxon>
        <taxon>Pseudomonadati</taxon>
        <taxon>Pseudomonadota</taxon>
        <taxon>Betaproteobacteria</taxon>
        <taxon>Burkholderiales</taxon>
        <taxon>Comamonadaceae</taxon>
        <taxon>Variovorax</taxon>
    </lineage>
</organism>
<dbReference type="AlphaFoldDB" id="A0AA91IBG8"/>
<protein>
    <submittedName>
        <fullName evidence="1">Uncharacterized protein</fullName>
    </submittedName>
</protein>
<comment type="caution">
    <text evidence="1">The sequence shown here is derived from an EMBL/GenBank/DDBJ whole genome shotgun (WGS) entry which is preliminary data.</text>
</comment>